<dbReference type="Pfam" id="PF01903">
    <property type="entry name" value="CbiX"/>
    <property type="match status" value="2"/>
</dbReference>
<comment type="caution">
    <text evidence="3">The sequence shown here is derived from an EMBL/GenBank/DDBJ whole genome shotgun (WGS) entry which is preliminary data.</text>
</comment>
<dbReference type="PANTHER" id="PTHR33542:SF3">
    <property type="entry name" value="SIROHYDROCHLORIN FERROCHELATASE, CHLOROPLASTIC"/>
    <property type="match status" value="1"/>
</dbReference>
<sequence length="237" mass="25274">MPSAYLLVSHGSRDSRPELAMQQLAALVADQLGVSQHLVGIAALELQPQSLHEQIKQFVSSALVEGVGCLQVVPLFLLPGVHVLNDLPEQIALAKQSVGEEIMINLLPHLGSHSGLITLLYQQMGSMTAETTILLAHGSSRPGSLQPIETIARKLGALTAYWAVDPGLPSRIQDLVAAGQRKIAILPYFLFTGGITDAIAQSIEQLKLQFPAVTFQLAAPLGASAELAKIITDLIDR</sequence>
<keyword evidence="2" id="KW-0456">Lyase</keyword>
<accession>A0AA43GTV8</accession>
<dbReference type="PANTHER" id="PTHR33542">
    <property type="entry name" value="SIROHYDROCHLORIN FERROCHELATASE, CHLOROPLASTIC"/>
    <property type="match status" value="1"/>
</dbReference>
<dbReference type="Proteomes" id="UP001159387">
    <property type="component" value="Unassembled WGS sequence"/>
</dbReference>
<evidence type="ECO:0000256" key="1">
    <source>
        <dbReference type="ARBA" id="ARBA00022723"/>
    </source>
</evidence>
<dbReference type="GO" id="GO:0046872">
    <property type="term" value="F:metal ion binding"/>
    <property type="evidence" value="ECO:0007669"/>
    <property type="project" value="UniProtKB-KW"/>
</dbReference>
<dbReference type="CDD" id="cd03416">
    <property type="entry name" value="CbiX_SirB_N"/>
    <property type="match status" value="1"/>
</dbReference>
<keyword evidence="4" id="KW-1185">Reference proteome</keyword>
<gene>
    <name evidence="3" type="ORF">NWP17_13920</name>
</gene>
<evidence type="ECO:0000256" key="2">
    <source>
        <dbReference type="ARBA" id="ARBA00023239"/>
    </source>
</evidence>
<name>A0AA43GTV8_9CYAN</name>
<reference evidence="3 4" key="1">
    <citation type="journal article" date="2023" name="J. Phycol.">
        <title>Chrysosporum ovalisporum is synonymous with the true-branching cyanobacterium Umezakia natans (Nostocales/Aphanizomenonaceae).</title>
        <authorList>
            <person name="McGregor G.B."/>
            <person name="Sendall B.C."/>
            <person name="Niiyama Y."/>
            <person name="Tuji A."/>
            <person name="Willis A."/>
        </authorList>
    </citation>
    <scope>NUCLEOTIDE SEQUENCE [LARGE SCALE GENOMIC DNA]</scope>
    <source>
        <strain evidence="3 4">ANA360D</strain>
    </source>
</reference>
<dbReference type="AlphaFoldDB" id="A0AA43GTV8"/>
<dbReference type="RefSeq" id="WP_280655491.1">
    <property type="nucleotide sequence ID" value="NZ_JANQDH010000092.1"/>
</dbReference>
<dbReference type="InterPro" id="IPR002762">
    <property type="entry name" value="CbiX-like"/>
</dbReference>
<dbReference type="SUPFAM" id="SSF53800">
    <property type="entry name" value="Chelatase"/>
    <property type="match status" value="1"/>
</dbReference>
<dbReference type="GO" id="GO:0016829">
    <property type="term" value="F:lyase activity"/>
    <property type="evidence" value="ECO:0007669"/>
    <property type="project" value="UniProtKB-KW"/>
</dbReference>
<dbReference type="InterPro" id="IPR050963">
    <property type="entry name" value="Sirohydro_Cobaltochel/CbiX"/>
</dbReference>
<evidence type="ECO:0000313" key="3">
    <source>
        <dbReference type="EMBL" id="MDH6061521.1"/>
    </source>
</evidence>
<dbReference type="EMBL" id="JANQDH010000092">
    <property type="protein sequence ID" value="MDH6061521.1"/>
    <property type="molecule type" value="Genomic_DNA"/>
</dbReference>
<organism evidence="3 4">
    <name type="scientific">Chrysosporum bergii ANA360D</name>
    <dbReference type="NCBI Taxonomy" id="617107"/>
    <lineage>
        <taxon>Bacteria</taxon>
        <taxon>Bacillati</taxon>
        <taxon>Cyanobacteriota</taxon>
        <taxon>Cyanophyceae</taxon>
        <taxon>Nostocales</taxon>
        <taxon>Nodulariaceae</taxon>
        <taxon>Chrysosporum</taxon>
    </lineage>
</organism>
<keyword evidence="1" id="KW-0479">Metal-binding</keyword>
<dbReference type="Gene3D" id="3.40.50.1400">
    <property type="match status" value="2"/>
</dbReference>
<evidence type="ECO:0000313" key="4">
    <source>
        <dbReference type="Proteomes" id="UP001159387"/>
    </source>
</evidence>
<proteinExistence type="predicted"/>
<protein>
    <submittedName>
        <fullName evidence="3">Sirohydrochlorin chelatase</fullName>
    </submittedName>
</protein>